<feature type="signal peptide" evidence="2">
    <location>
        <begin position="1"/>
        <end position="21"/>
    </location>
</feature>
<name>A0A0C2SDZ2_AMAMK</name>
<evidence type="ECO:0008006" key="5">
    <source>
        <dbReference type="Google" id="ProtNLM"/>
    </source>
</evidence>
<feature type="region of interest" description="Disordered" evidence="1">
    <location>
        <begin position="346"/>
        <end position="374"/>
    </location>
</feature>
<keyword evidence="4" id="KW-1185">Reference proteome</keyword>
<evidence type="ECO:0000256" key="1">
    <source>
        <dbReference type="SAM" id="MobiDB-lite"/>
    </source>
</evidence>
<dbReference type="AlphaFoldDB" id="A0A0C2SDZ2"/>
<gene>
    <name evidence="3" type="ORF">M378DRAFT_82727</name>
</gene>
<dbReference type="STRING" id="946122.A0A0C2SDZ2"/>
<dbReference type="EMBL" id="KN818286">
    <property type="protein sequence ID" value="KIL61280.1"/>
    <property type="molecule type" value="Genomic_DNA"/>
</dbReference>
<reference evidence="3 4" key="1">
    <citation type="submission" date="2014-04" db="EMBL/GenBank/DDBJ databases">
        <title>Evolutionary Origins and Diversification of the Mycorrhizal Mutualists.</title>
        <authorList>
            <consortium name="DOE Joint Genome Institute"/>
            <consortium name="Mycorrhizal Genomics Consortium"/>
            <person name="Kohler A."/>
            <person name="Kuo A."/>
            <person name="Nagy L.G."/>
            <person name="Floudas D."/>
            <person name="Copeland A."/>
            <person name="Barry K.W."/>
            <person name="Cichocki N."/>
            <person name="Veneault-Fourrey C."/>
            <person name="LaButti K."/>
            <person name="Lindquist E.A."/>
            <person name="Lipzen A."/>
            <person name="Lundell T."/>
            <person name="Morin E."/>
            <person name="Murat C."/>
            <person name="Riley R."/>
            <person name="Ohm R."/>
            <person name="Sun H."/>
            <person name="Tunlid A."/>
            <person name="Henrissat B."/>
            <person name="Grigoriev I.V."/>
            <person name="Hibbett D.S."/>
            <person name="Martin F."/>
        </authorList>
    </citation>
    <scope>NUCLEOTIDE SEQUENCE [LARGE SCALE GENOMIC DNA]</scope>
    <source>
        <strain evidence="3 4">Koide BX008</strain>
    </source>
</reference>
<protein>
    <recommendedName>
        <fullName evidence="5">Secreted protein</fullName>
    </recommendedName>
</protein>
<feature type="chain" id="PRO_5002155620" description="Secreted protein" evidence="2">
    <location>
        <begin position="22"/>
        <end position="374"/>
    </location>
</feature>
<evidence type="ECO:0000256" key="2">
    <source>
        <dbReference type="SAM" id="SignalP"/>
    </source>
</evidence>
<organism evidence="3 4">
    <name type="scientific">Amanita muscaria (strain Koide BX008)</name>
    <dbReference type="NCBI Taxonomy" id="946122"/>
    <lineage>
        <taxon>Eukaryota</taxon>
        <taxon>Fungi</taxon>
        <taxon>Dikarya</taxon>
        <taxon>Basidiomycota</taxon>
        <taxon>Agaricomycotina</taxon>
        <taxon>Agaricomycetes</taxon>
        <taxon>Agaricomycetidae</taxon>
        <taxon>Agaricales</taxon>
        <taxon>Pluteineae</taxon>
        <taxon>Amanitaceae</taxon>
        <taxon>Amanita</taxon>
    </lineage>
</organism>
<dbReference type="InParanoid" id="A0A0C2SDZ2"/>
<evidence type="ECO:0000313" key="3">
    <source>
        <dbReference type="EMBL" id="KIL61280.1"/>
    </source>
</evidence>
<accession>A0A0C2SDZ2</accession>
<dbReference type="OrthoDB" id="2734890at2759"/>
<keyword evidence="2" id="KW-0732">Signal</keyword>
<evidence type="ECO:0000313" key="4">
    <source>
        <dbReference type="Proteomes" id="UP000054549"/>
    </source>
</evidence>
<dbReference type="Proteomes" id="UP000054549">
    <property type="component" value="Unassembled WGS sequence"/>
</dbReference>
<dbReference type="HOGENOM" id="CLU_043432_0_0_1"/>
<sequence length="374" mass="40353">MVSDMFLAFTLIASNLYAVAATGGFPPVTGPPGACGLLPADASCAAVFLGCVKTLKNESDPYSNEACVAAATCYPTNPDSFLASLSCRLGSVGTPLHSSDIPRAADTIISKLLVNDTFATYSSYASWYKGVATNADPEVTVLIDPAFVKMSYDIVLAWTNFCSSGNIPKNNFGDWLQYFSSVKAPQTTCNLVSNCPITYYPYVMDLTVSCAKHKDAISNTFNIETCVAAGLHWPDGVDNFLQAVACRYGLNYNTDQPAPQSNSLPDTFQLPAPNSFKIQNFLDFTNAALKSIGTSDARSPSINTDFVTYRWALIVAWAKSCSTSAVSHQQIADFLKYSHTVSPRHRASTMFSPKGIDRDKDSSQLVLSRAADDR</sequence>
<proteinExistence type="predicted"/>